<evidence type="ECO:0000313" key="11">
    <source>
        <dbReference type="Proteomes" id="UP000826725"/>
    </source>
</evidence>
<evidence type="ECO:0000256" key="6">
    <source>
        <dbReference type="ARBA" id="ARBA00033074"/>
    </source>
</evidence>
<evidence type="ECO:0000256" key="5">
    <source>
        <dbReference type="ARBA" id="ARBA00023143"/>
    </source>
</evidence>
<keyword evidence="11" id="KW-1185">Reference proteome</keyword>
<sequence>MSITFSGLATGLDTDKIVNDIMTLERAPLDRIEAKKTSETERLNAFAQFKTKLDDLKTAVGDLNITSEVRTTKVSLSSEDAFTATTTSGSLGSYNISVAQLSQVQKSITNGFSSNSESLLGTGSITINGTVITVNEDNNSLLGLANSINEKSETTGVTATIINDGSSGSPYHLVFTGKDSSTNFTVTSNLVDSGSNPIDFTTTDAQTAQEAVVFIDGLKVVSNSNTISTAISGVTLNLNEVSKTTHDGTPEAGVDPWDWADPPVYSTTKMDIKADTDTTKEKITAFVTAYNGVMEWINSGYKEFGGSPEVPESTEEDKDPLLGAVLRGDATINSVKRQLQGILTSSIKTGGNFQVWQNWVSPPTLMELLHRTTQNLTMP</sequence>
<protein>
    <recommendedName>
        <fullName evidence="7">Filament cap protein</fullName>
    </recommendedName>
    <alternativeName>
        <fullName evidence="6">Flagellar cap protein</fullName>
    </alternativeName>
</protein>
<evidence type="ECO:0000313" key="10">
    <source>
        <dbReference type="EMBL" id="BCL60555.1"/>
    </source>
</evidence>
<reference evidence="10" key="1">
    <citation type="submission" date="2020-09" db="EMBL/GenBank/DDBJ databases">
        <title>Desulfogranum mesoprofundum gen. nov., sp. nov., a novel mesophilic, sulfate-reducing chemolithoautotroph isolated from a deep-sea hydrothermal vent chimney in the Suiyo Seamount.</title>
        <authorList>
            <person name="Hashimoto Y."/>
            <person name="Nakagawa S."/>
        </authorList>
    </citation>
    <scope>NUCLEOTIDE SEQUENCE</scope>
    <source>
        <strain evidence="10">KT2</strain>
    </source>
</reference>
<dbReference type="GO" id="GO:0009424">
    <property type="term" value="C:bacterial-type flagellum hook"/>
    <property type="evidence" value="ECO:0007669"/>
    <property type="project" value="InterPro"/>
</dbReference>
<evidence type="ECO:0000256" key="2">
    <source>
        <dbReference type="ARBA" id="ARBA00009764"/>
    </source>
</evidence>
<name>A0A8D5FMV5_9BACT</name>
<evidence type="ECO:0000259" key="8">
    <source>
        <dbReference type="Pfam" id="PF02465"/>
    </source>
</evidence>
<evidence type="ECO:0000259" key="9">
    <source>
        <dbReference type="Pfam" id="PF07195"/>
    </source>
</evidence>
<dbReference type="EMBL" id="AP024086">
    <property type="protein sequence ID" value="BCL60555.1"/>
    <property type="molecule type" value="Genomic_DNA"/>
</dbReference>
<evidence type="ECO:0000256" key="1">
    <source>
        <dbReference type="ARBA" id="ARBA00004365"/>
    </source>
</evidence>
<dbReference type="InterPro" id="IPR003481">
    <property type="entry name" value="FliD_N"/>
</dbReference>
<dbReference type="AlphaFoldDB" id="A0A8D5FMV5"/>
<dbReference type="PANTHER" id="PTHR30288:SF0">
    <property type="entry name" value="FLAGELLAR HOOK-ASSOCIATED PROTEIN 2"/>
    <property type="match status" value="1"/>
</dbReference>
<dbReference type="GO" id="GO:0007155">
    <property type="term" value="P:cell adhesion"/>
    <property type="evidence" value="ECO:0007669"/>
    <property type="project" value="InterPro"/>
</dbReference>
<dbReference type="InterPro" id="IPR040026">
    <property type="entry name" value="FliD"/>
</dbReference>
<dbReference type="GO" id="GO:0009421">
    <property type="term" value="C:bacterial-type flagellum filament cap"/>
    <property type="evidence" value="ECO:0007669"/>
    <property type="project" value="InterPro"/>
</dbReference>
<gene>
    <name evidence="10" type="ORF">DGMP_12480</name>
</gene>
<evidence type="ECO:0000256" key="3">
    <source>
        <dbReference type="ARBA" id="ARBA00011255"/>
    </source>
</evidence>
<evidence type="ECO:0000256" key="4">
    <source>
        <dbReference type="ARBA" id="ARBA00023054"/>
    </source>
</evidence>
<dbReference type="Pfam" id="PF07195">
    <property type="entry name" value="FliD_C"/>
    <property type="match status" value="1"/>
</dbReference>
<dbReference type="RefSeq" id="WP_228856674.1">
    <property type="nucleotide sequence ID" value="NZ_AP024086.1"/>
</dbReference>
<dbReference type="InterPro" id="IPR010809">
    <property type="entry name" value="FliD_C"/>
</dbReference>
<dbReference type="KEGG" id="dbk:DGMP_12480"/>
<accession>A0A8D5FMV5</accession>
<dbReference type="Pfam" id="PF02465">
    <property type="entry name" value="FliD_N"/>
    <property type="match status" value="1"/>
</dbReference>
<comment type="subunit">
    <text evidence="3">Homopentamer.</text>
</comment>
<feature type="domain" description="Flagellar hook-associated protein 2 N-terminal" evidence="8">
    <location>
        <begin position="10"/>
        <end position="104"/>
    </location>
</feature>
<keyword evidence="4" id="KW-0175">Coiled coil</keyword>
<dbReference type="InterPro" id="IPR010810">
    <property type="entry name" value="Flagellin_hook_IN_motif"/>
</dbReference>
<keyword evidence="5" id="KW-0975">Bacterial flagellum</keyword>
<feature type="domain" description="Flagellar hook-associated protein 2 C-terminal" evidence="9">
    <location>
        <begin position="208"/>
        <end position="349"/>
    </location>
</feature>
<dbReference type="Proteomes" id="UP000826725">
    <property type="component" value="Chromosome"/>
</dbReference>
<dbReference type="PANTHER" id="PTHR30288">
    <property type="entry name" value="FLAGELLAR CAP/ASSEMBLY PROTEIN FLID"/>
    <property type="match status" value="1"/>
</dbReference>
<comment type="subcellular location">
    <subcellularLocation>
        <location evidence="1">Bacterial flagellum</location>
    </subcellularLocation>
</comment>
<proteinExistence type="inferred from homology"/>
<dbReference type="GO" id="GO:0071973">
    <property type="term" value="P:bacterial-type flagellum-dependent cell motility"/>
    <property type="evidence" value="ECO:0007669"/>
    <property type="project" value="TreeGrafter"/>
</dbReference>
<organism evidence="10 11">
    <name type="scientific">Desulfomarina profundi</name>
    <dbReference type="NCBI Taxonomy" id="2772557"/>
    <lineage>
        <taxon>Bacteria</taxon>
        <taxon>Pseudomonadati</taxon>
        <taxon>Thermodesulfobacteriota</taxon>
        <taxon>Desulfobulbia</taxon>
        <taxon>Desulfobulbales</taxon>
        <taxon>Desulfobulbaceae</taxon>
        <taxon>Desulfomarina</taxon>
    </lineage>
</organism>
<comment type="similarity">
    <text evidence="2">Belongs to the FliD family.</text>
</comment>
<evidence type="ECO:0000256" key="7">
    <source>
        <dbReference type="ARBA" id="ARBA00033192"/>
    </source>
</evidence>
<dbReference type="Pfam" id="PF07196">
    <property type="entry name" value="Flagellin_IN"/>
    <property type="match status" value="1"/>
</dbReference>